<accession>A0A8H5UN57</accession>
<dbReference type="Proteomes" id="UP000546213">
    <property type="component" value="Unassembled WGS sequence"/>
</dbReference>
<gene>
    <name evidence="4" type="ORF">FPCIR_5221</name>
</gene>
<evidence type="ECO:0008006" key="6">
    <source>
        <dbReference type="Google" id="ProtNLM"/>
    </source>
</evidence>
<dbReference type="Gene3D" id="3.40.50.300">
    <property type="entry name" value="P-loop containing nucleotide triphosphate hydrolases"/>
    <property type="match status" value="1"/>
</dbReference>
<reference evidence="4 5" key="1">
    <citation type="submission" date="2020-05" db="EMBL/GenBank/DDBJ databases">
        <title>Identification and distribution of gene clusters putatively required for synthesis of sphingolipid metabolism inhibitors in phylogenetically diverse species of the filamentous fungus Fusarium.</title>
        <authorList>
            <person name="Kim H.-S."/>
            <person name="Busman M."/>
            <person name="Brown D.W."/>
            <person name="Divon H."/>
            <person name="Uhlig S."/>
            <person name="Proctor R.H."/>
        </authorList>
    </citation>
    <scope>NUCLEOTIDE SEQUENCE [LARGE SCALE GENOMIC DNA]</scope>
    <source>
        <strain evidence="4 5">NRRL 36939</strain>
    </source>
</reference>
<dbReference type="Pfam" id="PF25053">
    <property type="entry name" value="DUF7791"/>
    <property type="match status" value="1"/>
</dbReference>
<dbReference type="Pfam" id="PF24883">
    <property type="entry name" value="NPHP3_N"/>
    <property type="match status" value="1"/>
</dbReference>
<keyword evidence="1" id="KW-0677">Repeat</keyword>
<sequence length="1123" mass="128332">MSGAEAAIAGIGFLCNAMQIVTFGRDILQVYSHVRNEHSPDPRLKAYLESAKACFDDMNSSASRVLPSTRDQQQIIDIGKKLEESMTQLQSKFSELHIDDASRRGFRGKVQVGKKSLASLWQGKELESLEVNLKRYESLLHGVVLHRICNQSQAAEISSQQSFHQLNTNLQSVIKQLANGRTWTSDLSIEARETRSLVTKEHETTRAAINTGFTTTNGALSSFRASVSREFQDMARRDESKSFEQEHNQLLQSLRFPEMNSRRNHISENYPGTFNWVFQNPIHSSVRQREMKTDGDQDMIGSSESGNTARLPDLNHFTTWLESDARQFWISGKPASGKSSLMKFLATNSLTLQHLQAQHNNIQILTHYFWKPGQPLQKNIEGMTRSLLHQLLRTNSDLAHQLWTEQPNVRDKRDGGDWGMHELNKALCWAIKYSDNTFCIFLDGLDEAKEFEDLPWGDHQNTQVIYDLLQLSNIKLCASSREEGPFCQFFADQPRLRTHQLNESDIYHYAKSRLELSGLCSDHWSQLLSTVVEKANGVFLWVVLVVKSLNKAIRSGGANEFEERLAQTPSNLHDLLFDMWNRPGDDAKLSTYNIEASRFFTLALAAIDIEGDIFLDDDYEPGLALHSIRSLLVMATAVEDKTLPSIWSAGRKISADDLQARCERTESRLQLVSRGLLEVTTPYDNDDTYEWAGNEALRNSALRKVEFIHRCAFDFVTDTQFGRECLALCNWSSIEQAERLLAGHLVKSCFLCCKSTGYSFRKHREETNLVIHGNNHQLFEALDVVLKWSKSNMSFRHSMIERLKDWQQCGLFYDHLYWSYPVFPKIPPNPRELEFLDNIVRAPDSDAVVIDMIDQFSIDRLADAIPVVLCAFEDFEWNKGLDSNLNLIDYILTRLESVADQEWRDLSPQGQYDVKNAARLLHSWFVMQCLHGPHDHWYTDGHKITDLLCRFSHTLSSEEDWQCPLILEFGVVDGLGFLPQKSNGRFFRFGHHTLAIGNLATAYYLLGQLFPDLLGCALQVESPQDAKERFEILLIRGNTDPLDSDAAYFSPATEYHLDILNCVKESLLDRDVQVTQQRWSVLLQDINTGLTWIGKDPLGYCIKEVKKRDLELIHPWVNAVIEN</sequence>
<evidence type="ECO:0000259" key="3">
    <source>
        <dbReference type="Pfam" id="PF25053"/>
    </source>
</evidence>
<dbReference type="InterPro" id="IPR056884">
    <property type="entry name" value="NPHP3-like_N"/>
</dbReference>
<comment type="caution">
    <text evidence="4">The sequence shown here is derived from an EMBL/GenBank/DDBJ whole genome shotgun (WGS) entry which is preliminary data.</text>
</comment>
<protein>
    <recommendedName>
        <fullName evidence="6">NACHT domain-containing protein</fullName>
    </recommendedName>
</protein>
<dbReference type="AlphaFoldDB" id="A0A8H5UN57"/>
<dbReference type="PANTHER" id="PTHR10039">
    <property type="entry name" value="AMELOGENIN"/>
    <property type="match status" value="1"/>
</dbReference>
<name>A0A8H5UN57_9HYPO</name>
<feature type="domain" description="DUF7791" evidence="3">
    <location>
        <begin position="592"/>
        <end position="721"/>
    </location>
</feature>
<dbReference type="PANTHER" id="PTHR10039:SF5">
    <property type="entry name" value="NACHT DOMAIN-CONTAINING PROTEIN"/>
    <property type="match status" value="1"/>
</dbReference>
<dbReference type="SUPFAM" id="SSF52540">
    <property type="entry name" value="P-loop containing nucleoside triphosphate hydrolases"/>
    <property type="match status" value="1"/>
</dbReference>
<dbReference type="OrthoDB" id="5086500at2759"/>
<evidence type="ECO:0000256" key="1">
    <source>
        <dbReference type="ARBA" id="ARBA00022737"/>
    </source>
</evidence>
<proteinExistence type="predicted"/>
<feature type="domain" description="Nephrocystin 3-like N-terminal" evidence="2">
    <location>
        <begin position="315"/>
        <end position="481"/>
    </location>
</feature>
<dbReference type="InterPro" id="IPR027417">
    <property type="entry name" value="P-loop_NTPase"/>
</dbReference>
<evidence type="ECO:0000259" key="2">
    <source>
        <dbReference type="Pfam" id="PF24883"/>
    </source>
</evidence>
<dbReference type="EMBL" id="JAAOAS010000109">
    <property type="protein sequence ID" value="KAF5593522.1"/>
    <property type="molecule type" value="Genomic_DNA"/>
</dbReference>
<evidence type="ECO:0000313" key="5">
    <source>
        <dbReference type="Proteomes" id="UP000546213"/>
    </source>
</evidence>
<dbReference type="InterPro" id="IPR056693">
    <property type="entry name" value="DUF7791"/>
</dbReference>
<evidence type="ECO:0000313" key="4">
    <source>
        <dbReference type="EMBL" id="KAF5593522.1"/>
    </source>
</evidence>
<keyword evidence="5" id="KW-1185">Reference proteome</keyword>
<organism evidence="4 5">
    <name type="scientific">Fusarium pseudocircinatum</name>
    <dbReference type="NCBI Taxonomy" id="56676"/>
    <lineage>
        <taxon>Eukaryota</taxon>
        <taxon>Fungi</taxon>
        <taxon>Dikarya</taxon>
        <taxon>Ascomycota</taxon>
        <taxon>Pezizomycotina</taxon>
        <taxon>Sordariomycetes</taxon>
        <taxon>Hypocreomycetidae</taxon>
        <taxon>Hypocreales</taxon>
        <taxon>Nectriaceae</taxon>
        <taxon>Fusarium</taxon>
        <taxon>Fusarium fujikuroi species complex</taxon>
    </lineage>
</organism>